<dbReference type="Pfam" id="PF18039">
    <property type="entry name" value="UBA_6"/>
    <property type="match status" value="1"/>
</dbReference>
<dbReference type="GO" id="GO:0008270">
    <property type="term" value="F:zinc ion binding"/>
    <property type="evidence" value="ECO:0007669"/>
    <property type="project" value="UniProtKB-KW"/>
</dbReference>
<keyword evidence="5" id="KW-0255">Endonuclease</keyword>
<sequence>RSQAQLELFQKLGYSAAQVQGVLQKFGPVMDTNKLLEKLVRIAPEQVVRVNVPQWDVRAERAVLQVPVTRGSPGPEESPDDEDQLRPIVIDGSNVAMSHGNKEVFSCLGIKLAVNFFQERGHKSITVFVPKWRSEKPRPDVPISGNSWGVTISSF</sequence>
<name>A0A8C6WPI4_9GOBI</name>
<dbReference type="InterPro" id="IPR021869">
    <property type="entry name" value="RNase_Zc3h12_NYN"/>
</dbReference>
<evidence type="ECO:0000256" key="7">
    <source>
        <dbReference type="ARBA" id="ARBA00022801"/>
    </source>
</evidence>
<evidence type="ECO:0000313" key="13">
    <source>
        <dbReference type="Proteomes" id="UP000694523"/>
    </source>
</evidence>
<dbReference type="Gene3D" id="3.40.50.11980">
    <property type="match status" value="1"/>
</dbReference>
<dbReference type="GO" id="GO:0036464">
    <property type="term" value="C:cytoplasmic ribonucleoprotein granule"/>
    <property type="evidence" value="ECO:0007669"/>
    <property type="project" value="TreeGrafter"/>
</dbReference>
<dbReference type="GO" id="GO:0005634">
    <property type="term" value="C:nucleus"/>
    <property type="evidence" value="ECO:0007669"/>
    <property type="project" value="TreeGrafter"/>
</dbReference>
<evidence type="ECO:0000256" key="2">
    <source>
        <dbReference type="ARBA" id="ARBA00010922"/>
    </source>
</evidence>
<reference evidence="12" key="2">
    <citation type="submission" date="2025-09" db="UniProtKB">
        <authorList>
            <consortium name="Ensembl"/>
        </authorList>
    </citation>
    <scope>IDENTIFICATION</scope>
</reference>
<comment type="cofactor">
    <cofactor evidence="1">
        <name>Mg(2+)</name>
        <dbReference type="ChEBI" id="CHEBI:18420"/>
    </cofactor>
</comment>
<dbReference type="PANTHER" id="PTHR12876:SF35">
    <property type="entry name" value="LD08718P-RELATED"/>
    <property type="match status" value="1"/>
</dbReference>
<evidence type="ECO:0000256" key="9">
    <source>
        <dbReference type="ARBA" id="ARBA00022842"/>
    </source>
</evidence>
<dbReference type="Proteomes" id="UP000694523">
    <property type="component" value="Unplaced"/>
</dbReference>
<evidence type="ECO:0000256" key="6">
    <source>
        <dbReference type="ARBA" id="ARBA00022771"/>
    </source>
</evidence>
<evidence type="ECO:0000259" key="11">
    <source>
        <dbReference type="Pfam" id="PF18039"/>
    </source>
</evidence>
<dbReference type="InterPro" id="IPR051101">
    <property type="entry name" value="ZC3H12/N4BP1_RNase_Reg"/>
</dbReference>
<accession>A0A8C6WPI4</accession>
<evidence type="ECO:0000259" key="10">
    <source>
        <dbReference type="Pfam" id="PF11977"/>
    </source>
</evidence>
<organism evidence="12 13">
    <name type="scientific">Neogobius melanostomus</name>
    <name type="common">round goby</name>
    <dbReference type="NCBI Taxonomy" id="47308"/>
    <lineage>
        <taxon>Eukaryota</taxon>
        <taxon>Metazoa</taxon>
        <taxon>Chordata</taxon>
        <taxon>Craniata</taxon>
        <taxon>Vertebrata</taxon>
        <taxon>Euteleostomi</taxon>
        <taxon>Actinopterygii</taxon>
        <taxon>Neopterygii</taxon>
        <taxon>Teleostei</taxon>
        <taxon>Neoteleostei</taxon>
        <taxon>Acanthomorphata</taxon>
        <taxon>Gobiaria</taxon>
        <taxon>Gobiiformes</taxon>
        <taxon>Gobioidei</taxon>
        <taxon>Gobiidae</taxon>
        <taxon>Benthophilinae</taxon>
        <taxon>Neogobiini</taxon>
        <taxon>Neogobius</taxon>
    </lineage>
</organism>
<evidence type="ECO:0000256" key="5">
    <source>
        <dbReference type="ARBA" id="ARBA00022759"/>
    </source>
</evidence>
<keyword evidence="8" id="KW-0862">Zinc</keyword>
<dbReference type="Ensembl" id="ENSNMLT00000024710.1">
    <property type="protein sequence ID" value="ENSNMLP00000022048.1"/>
    <property type="gene ID" value="ENSNMLG00000014302.1"/>
</dbReference>
<keyword evidence="9" id="KW-0460">Magnesium</keyword>
<proteinExistence type="inferred from homology"/>
<comment type="similarity">
    <text evidence="2">Belongs to the ZC3H12 family.</text>
</comment>
<feature type="domain" description="Rege-1 UBA-like" evidence="11">
    <location>
        <begin position="3"/>
        <end position="42"/>
    </location>
</feature>
<evidence type="ECO:0000256" key="3">
    <source>
        <dbReference type="ARBA" id="ARBA00022722"/>
    </source>
</evidence>
<feature type="domain" description="RNase NYN" evidence="10">
    <location>
        <begin position="85"/>
        <end position="136"/>
    </location>
</feature>
<evidence type="ECO:0000256" key="1">
    <source>
        <dbReference type="ARBA" id="ARBA00001946"/>
    </source>
</evidence>
<evidence type="ECO:0000256" key="4">
    <source>
        <dbReference type="ARBA" id="ARBA00022723"/>
    </source>
</evidence>
<reference evidence="12" key="1">
    <citation type="submission" date="2025-08" db="UniProtKB">
        <authorList>
            <consortium name="Ensembl"/>
        </authorList>
    </citation>
    <scope>IDENTIFICATION</scope>
</reference>
<protein>
    <recommendedName>
        <fullName evidence="14">Zinc finger CCCH-type containing 12A</fullName>
    </recommendedName>
</protein>
<dbReference type="AlphaFoldDB" id="A0A8C6WPI4"/>
<dbReference type="GO" id="GO:0016787">
    <property type="term" value="F:hydrolase activity"/>
    <property type="evidence" value="ECO:0007669"/>
    <property type="project" value="UniProtKB-KW"/>
</dbReference>
<keyword evidence="3" id="KW-0540">Nuclease</keyword>
<evidence type="ECO:0000256" key="8">
    <source>
        <dbReference type="ARBA" id="ARBA00022833"/>
    </source>
</evidence>
<evidence type="ECO:0000313" key="12">
    <source>
        <dbReference type="Ensembl" id="ENSNMLP00000022048.1"/>
    </source>
</evidence>
<dbReference type="GO" id="GO:0003729">
    <property type="term" value="F:mRNA binding"/>
    <property type="evidence" value="ECO:0007669"/>
    <property type="project" value="TreeGrafter"/>
</dbReference>
<keyword evidence="6" id="KW-0863">Zinc-finger</keyword>
<dbReference type="InterPro" id="IPR040546">
    <property type="entry name" value="Rege-1_UBA-like"/>
</dbReference>
<dbReference type="GO" id="GO:0004521">
    <property type="term" value="F:RNA endonuclease activity"/>
    <property type="evidence" value="ECO:0007669"/>
    <property type="project" value="TreeGrafter"/>
</dbReference>
<keyword evidence="13" id="KW-1185">Reference proteome</keyword>
<keyword evidence="7" id="KW-0378">Hydrolase</keyword>
<keyword evidence="4" id="KW-0479">Metal-binding</keyword>
<evidence type="ECO:0008006" key="14">
    <source>
        <dbReference type="Google" id="ProtNLM"/>
    </source>
</evidence>
<dbReference type="PANTHER" id="PTHR12876">
    <property type="entry name" value="N4BP1-RELATED"/>
    <property type="match status" value="1"/>
</dbReference>
<dbReference type="Pfam" id="PF11977">
    <property type="entry name" value="RNase_Zc3h12a"/>
    <property type="match status" value="1"/>
</dbReference>